<organism evidence="1">
    <name type="scientific">Spodoptera frugiperda</name>
    <name type="common">Fall armyworm</name>
    <dbReference type="NCBI Taxonomy" id="7108"/>
    <lineage>
        <taxon>Eukaryota</taxon>
        <taxon>Metazoa</taxon>
        <taxon>Ecdysozoa</taxon>
        <taxon>Arthropoda</taxon>
        <taxon>Hexapoda</taxon>
        <taxon>Insecta</taxon>
        <taxon>Pterygota</taxon>
        <taxon>Neoptera</taxon>
        <taxon>Endopterygota</taxon>
        <taxon>Lepidoptera</taxon>
        <taxon>Glossata</taxon>
        <taxon>Ditrysia</taxon>
        <taxon>Noctuoidea</taxon>
        <taxon>Noctuidae</taxon>
        <taxon>Amphipyrinae</taxon>
        <taxon>Spodoptera</taxon>
    </lineage>
</organism>
<proteinExistence type="predicted"/>
<name>A0A2H1WGV4_SPOFR</name>
<evidence type="ECO:0000313" key="1">
    <source>
        <dbReference type="EMBL" id="SOQ52122.1"/>
    </source>
</evidence>
<sequence length="112" mass="12757">MGSLRKRRVLLPCGVKSASGAYVALDTPLLCLTARGQAKYYFVELVGEASHIGSSLKQEYERGGVKSIRVGYSFLSYPRREEISGERIVVYWEVTVFQDLLEQNRRNMEHIQ</sequence>
<accession>A0A2H1WGV4</accession>
<dbReference type="EMBL" id="ODYU01008483">
    <property type="protein sequence ID" value="SOQ52122.1"/>
    <property type="molecule type" value="Genomic_DNA"/>
</dbReference>
<dbReference type="AlphaFoldDB" id="A0A2H1WGV4"/>
<protein>
    <submittedName>
        <fullName evidence="1">SFRICE_029442</fullName>
    </submittedName>
</protein>
<reference evidence="1" key="1">
    <citation type="submission" date="2016-07" db="EMBL/GenBank/DDBJ databases">
        <authorList>
            <person name="Bretaudeau A."/>
        </authorList>
    </citation>
    <scope>NUCLEOTIDE SEQUENCE</scope>
    <source>
        <strain evidence="1">Rice</strain>
        <tissue evidence="1">Whole body</tissue>
    </source>
</reference>
<gene>
    <name evidence="1" type="ORF">SFRICE_029442</name>
</gene>